<dbReference type="OrthoDB" id="2801137at2759"/>
<reference evidence="1 2" key="1">
    <citation type="journal article" date="2012" name="Science">
        <title>The Paleozoic origin of enzymatic lignin decomposition reconstructed from 31 fungal genomes.</title>
        <authorList>
            <person name="Floudas D."/>
            <person name="Binder M."/>
            <person name="Riley R."/>
            <person name="Barry K."/>
            <person name="Blanchette R.A."/>
            <person name="Henrissat B."/>
            <person name="Martinez A.T."/>
            <person name="Otillar R."/>
            <person name="Spatafora J.W."/>
            <person name="Yadav J.S."/>
            <person name="Aerts A."/>
            <person name="Benoit I."/>
            <person name="Boyd A."/>
            <person name="Carlson A."/>
            <person name="Copeland A."/>
            <person name="Coutinho P.M."/>
            <person name="de Vries R.P."/>
            <person name="Ferreira P."/>
            <person name="Findley K."/>
            <person name="Foster B."/>
            <person name="Gaskell J."/>
            <person name="Glotzer D."/>
            <person name="Gorecki P."/>
            <person name="Heitman J."/>
            <person name="Hesse C."/>
            <person name="Hori C."/>
            <person name="Igarashi K."/>
            <person name="Jurgens J.A."/>
            <person name="Kallen N."/>
            <person name="Kersten P."/>
            <person name="Kohler A."/>
            <person name="Kuees U."/>
            <person name="Kumar T.K.A."/>
            <person name="Kuo A."/>
            <person name="LaButti K."/>
            <person name="Larrondo L.F."/>
            <person name="Lindquist E."/>
            <person name="Ling A."/>
            <person name="Lombard V."/>
            <person name="Lucas S."/>
            <person name="Lundell T."/>
            <person name="Martin R."/>
            <person name="McLaughlin D.J."/>
            <person name="Morgenstern I."/>
            <person name="Morin E."/>
            <person name="Murat C."/>
            <person name="Nagy L.G."/>
            <person name="Nolan M."/>
            <person name="Ohm R.A."/>
            <person name="Patyshakuliyeva A."/>
            <person name="Rokas A."/>
            <person name="Ruiz-Duenas F.J."/>
            <person name="Sabat G."/>
            <person name="Salamov A."/>
            <person name="Samejima M."/>
            <person name="Schmutz J."/>
            <person name="Slot J.C."/>
            <person name="St John F."/>
            <person name="Stenlid J."/>
            <person name="Sun H."/>
            <person name="Sun S."/>
            <person name="Syed K."/>
            <person name="Tsang A."/>
            <person name="Wiebenga A."/>
            <person name="Young D."/>
            <person name="Pisabarro A."/>
            <person name="Eastwood D.C."/>
            <person name="Martin F."/>
            <person name="Cullen D."/>
            <person name="Grigoriev I.V."/>
            <person name="Hibbett D.S."/>
        </authorList>
    </citation>
    <scope>NUCLEOTIDE SEQUENCE</scope>
    <source>
        <strain evidence="2">FP-58527</strain>
    </source>
</reference>
<proteinExistence type="predicted"/>
<keyword evidence="2" id="KW-1185">Reference proteome</keyword>
<dbReference type="HOGENOM" id="CLU_1865163_0_0_1"/>
<gene>
    <name evidence="1" type="ORF">FOMPIDRAFT_1013998</name>
</gene>
<dbReference type="AlphaFoldDB" id="S8FU40"/>
<name>S8FU40_FOMSC</name>
<protein>
    <submittedName>
        <fullName evidence="1">Uncharacterized protein</fullName>
    </submittedName>
</protein>
<evidence type="ECO:0000313" key="2">
    <source>
        <dbReference type="Proteomes" id="UP000015241"/>
    </source>
</evidence>
<accession>S8FU40</accession>
<sequence length="137" mass="15144">MTPKSQFPACDVALDAGAQLVSTNGALMLLVNIVGPFYPSIILRQGDKAQKLTLQLLEESQGVMTEETHTGLQRQYDRPVLSFTLSHVRKNAHSSTLSQLSRSDGMWKKKGKTAMQFARFRLAKKAKPGKQSSDYCS</sequence>
<organism evidence="1 2">
    <name type="scientific">Fomitopsis schrenkii</name>
    <name type="common">Brown rot fungus</name>
    <dbReference type="NCBI Taxonomy" id="2126942"/>
    <lineage>
        <taxon>Eukaryota</taxon>
        <taxon>Fungi</taxon>
        <taxon>Dikarya</taxon>
        <taxon>Basidiomycota</taxon>
        <taxon>Agaricomycotina</taxon>
        <taxon>Agaricomycetes</taxon>
        <taxon>Polyporales</taxon>
        <taxon>Fomitopsis</taxon>
    </lineage>
</organism>
<dbReference type="Proteomes" id="UP000015241">
    <property type="component" value="Unassembled WGS sequence"/>
</dbReference>
<evidence type="ECO:0000313" key="1">
    <source>
        <dbReference type="EMBL" id="EPT04676.1"/>
    </source>
</evidence>
<dbReference type="InParanoid" id="S8FU40"/>
<dbReference type="EMBL" id="KE504126">
    <property type="protein sequence ID" value="EPT04676.1"/>
    <property type="molecule type" value="Genomic_DNA"/>
</dbReference>